<dbReference type="PANTHER" id="PTHR43179">
    <property type="entry name" value="RHAMNOSYLTRANSFERASE WBBL"/>
    <property type="match status" value="1"/>
</dbReference>
<dbReference type="Pfam" id="PF00535">
    <property type="entry name" value="Glycos_transf_2"/>
    <property type="match status" value="1"/>
</dbReference>
<dbReference type="OrthoDB" id="9771846at2"/>
<gene>
    <name evidence="2" type="ORF">LPB072_05520</name>
    <name evidence="3" type="ORF">LPB72_08100</name>
</gene>
<dbReference type="SUPFAM" id="SSF53448">
    <property type="entry name" value="Nucleotide-diphospho-sugar transferases"/>
    <property type="match status" value="1"/>
</dbReference>
<dbReference type="STRING" id="1763535.LPB072_05520"/>
<organism evidence="2 5">
    <name type="scientific">Hydrogenophaga crassostreae</name>
    <dbReference type="NCBI Taxonomy" id="1763535"/>
    <lineage>
        <taxon>Bacteria</taxon>
        <taxon>Pseudomonadati</taxon>
        <taxon>Pseudomonadota</taxon>
        <taxon>Betaproteobacteria</taxon>
        <taxon>Burkholderiales</taxon>
        <taxon>Comamonadaceae</taxon>
        <taxon>Hydrogenophaga</taxon>
    </lineage>
</organism>
<feature type="domain" description="Glycosyltransferase 2-like" evidence="1">
    <location>
        <begin position="22"/>
        <end position="176"/>
    </location>
</feature>
<dbReference type="PANTHER" id="PTHR43179:SF7">
    <property type="entry name" value="RHAMNOSYLTRANSFERASE WBBL"/>
    <property type="match status" value="1"/>
</dbReference>
<reference evidence="2 5" key="2">
    <citation type="submission" date="2016-10" db="EMBL/GenBank/DDBJ databases">
        <title>Hydorgenophaga sp. LPB0072 isolated from gastropod.</title>
        <authorList>
            <person name="Kim E."/>
            <person name="Yi H."/>
        </authorList>
    </citation>
    <scope>NUCLEOTIDE SEQUENCE [LARGE SCALE GENOMIC DNA]</scope>
    <source>
        <strain evidence="2 5">LPB0072</strain>
    </source>
</reference>
<dbReference type="KEGG" id="hyl:LPB072_05520"/>
<dbReference type="InterPro" id="IPR029044">
    <property type="entry name" value="Nucleotide-diphossugar_trans"/>
</dbReference>
<keyword evidence="2" id="KW-0808">Transferase</keyword>
<dbReference type="Gene3D" id="3.90.550.10">
    <property type="entry name" value="Spore Coat Polysaccharide Biosynthesis Protein SpsA, Chain A"/>
    <property type="match status" value="1"/>
</dbReference>
<dbReference type="EMBL" id="LVWD01000008">
    <property type="protein sequence ID" value="OAD42444.1"/>
    <property type="molecule type" value="Genomic_DNA"/>
</dbReference>
<dbReference type="CDD" id="cd04186">
    <property type="entry name" value="GT_2_like_c"/>
    <property type="match status" value="1"/>
</dbReference>
<keyword evidence="4" id="KW-1185">Reference proteome</keyword>
<sequence>MSVSHSSGATVSFSEALNQVTVIVVTHESAHCLPALDGLLGQCKNLIVSDNGSLDGTPAQAARLWPQAQVLSHPRNLGFGAANNRALVRVSTPLAFLLNPDCEMTAQGLLQLVEMAEENPEFAILAPQLVSVGGKPEVNYRWPQTLWPSEGNPATGPACVGFVCGAAMLMRRDRFDDVGYFDEHFFLYYEDDDLCLRLFKAQRPIVVVPDVKAVHHSRGSVRGAHPWRSEYGRGFHHAQSKLIFAKKHQSAARALGLRQWLLFTTTLNIPFRALFFSPKLLARMVGRWMGLLRWSVNA</sequence>
<dbReference type="EMBL" id="CP017476">
    <property type="protein sequence ID" value="AOW12393.1"/>
    <property type="molecule type" value="Genomic_DNA"/>
</dbReference>
<accession>A0A163CI30</accession>
<protein>
    <submittedName>
        <fullName evidence="2">Glycosyl transferase</fullName>
    </submittedName>
</protein>
<evidence type="ECO:0000313" key="4">
    <source>
        <dbReference type="Proteomes" id="UP000185657"/>
    </source>
</evidence>
<dbReference type="AlphaFoldDB" id="A0A163CI30"/>
<evidence type="ECO:0000313" key="3">
    <source>
        <dbReference type="EMBL" id="OAD42444.1"/>
    </source>
</evidence>
<dbReference type="Proteomes" id="UP000185657">
    <property type="component" value="Unassembled WGS sequence"/>
</dbReference>
<name>A0A163CI30_9BURK</name>
<evidence type="ECO:0000313" key="2">
    <source>
        <dbReference type="EMBL" id="AOW12393.1"/>
    </source>
</evidence>
<dbReference type="Proteomes" id="UP000185680">
    <property type="component" value="Chromosome"/>
</dbReference>
<reference evidence="3 4" key="1">
    <citation type="submission" date="2016-02" db="EMBL/GenBank/DDBJ databases">
        <title>Draft genome sequence of Hydrogenophaga sp. LPB0072.</title>
        <authorList>
            <person name="Shin S.-K."/>
            <person name="Yi H."/>
        </authorList>
    </citation>
    <scope>NUCLEOTIDE SEQUENCE [LARGE SCALE GENOMIC DNA]</scope>
    <source>
        <strain evidence="3 4">LPB0072</strain>
    </source>
</reference>
<dbReference type="GO" id="GO:0016740">
    <property type="term" value="F:transferase activity"/>
    <property type="evidence" value="ECO:0007669"/>
    <property type="project" value="UniProtKB-KW"/>
</dbReference>
<proteinExistence type="predicted"/>
<evidence type="ECO:0000313" key="5">
    <source>
        <dbReference type="Proteomes" id="UP000185680"/>
    </source>
</evidence>
<evidence type="ECO:0000259" key="1">
    <source>
        <dbReference type="Pfam" id="PF00535"/>
    </source>
</evidence>
<dbReference type="InterPro" id="IPR001173">
    <property type="entry name" value="Glyco_trans_2-like"/>
</dbReference>